<dbReference type="InterPro" id="IPR017918">
    <property type="entry name" value="N-reg_PII_CS"/>
</dbReference>
<dbReference type="PRINTS" id="PR00340">
    <property type="entry name" value="PIIGLNB"/>
</dbReference>
<keyword evidence="5 9" id="KW-1133">Transmembrane helix</keyword>
<dbReference type="Gene3D" id="3.30.70.120">
    <property type="match status" value="1"/>
</dbReference>
<feature type="transmembrane region" description="Helical" evidence="9">
    <location>
        <begin position="124"/>
        <end position="145"/>
    </location>
</feature>
<dbReference type="PANTHER" id="PTHR11730:SF89">
    <property type="entry name" value="AMMONIUM TRANSPORTER SLL0108-RELATED"/>
    <property type="match status" value="1"/>
</dbReference>
<dbReference type="InterPro" id="IPR015867">
    <property type="entry name" value="N-reg_PII/ATP_PRibTrfase_C"/>
</dbReference>
<evidence type="ECO:0000256" key="6">
    <source>
        <dbReference type="ARBA" id="ARBA00023136"/>
    </source>
</evidence>
<dbReference type="InterPro" id="IPR024041">
    <property type="entry name" value="NH4_transpt_AmtB-like_dom"/>
</dbReference>
<evidence type="ECO:0000256" key="7">
    <source>
        <dbReference type="ARBA" id="ARBA00023177"/>
    </source>
</evidence>
<comment type="similarity">
    <text evidence="2">Belongs to the ammonia transporter channel (TC 1.A.11.2) family.</text>
</comment>
<evidence type="ECO:0000256" key="8">
    <source>
        <dbReference type="RuleBase" id="RU003936"/>
    </source>
</evidence>
<evidence type="ECO:0000256" key="5">
    <source>
        <dbReference type="ARBA" id="ARBA00022989"/>
    </source>
</evidence>
<proteinExistence type="inferred from homology"/>
<dbReference type="Pfam" id="PF00909">
    <property type="entry name" value="Ammonium_transp"/>
    <property type="match status" value="1"/>
</dbReference>
<dbReference type="NCBIfam" id="TIGR00836">
    <property type="entry name" value="amt"/>
    <property type="match status" value="1"/>
</dbReference>
<evidence type="ECO:0000256" key="1">
    <source>
        <dbReference type="ARBA" id="ARBA00004141"/>
    </source>
</evidence>
<feature type="transmembrane region" description="Helical" evidence="9">
    <location>
        <begin position="264"/>
        <end position="281"/>
    </location>
</feature>
<feature type="transmembrane region" description="Helical" evidence="9">
    <location>
        <begin position="157"/>
        <end position="178"/>
    </location>
</feature>
<dbReference type="InterPro" id="IPR029020">
    <property type="entry name" value="Ammonium/urea_transptr"/>
</dbReference>
<dbReference type="SUPFAM" id="SSF111352">
    <property type="entry name" value="Ammonium transporter"/>
    <property type="match status" value="1"/>
</dbReference>
<evidence type="ECO:0000256" key="3">
    <source>
        <dbReference type="ARBA" id="ARBA00022448"/>
    </source>
</evidence>
<dbReference type="Gene3D" id="1.10.3430.10">
    <property type="entry name" value="Ammonium transporter AmtB like domains"/>
    <property type="match status" value="1"/>
</dbReference>
<dbReference type="Proteomes" id="UP000829708">
    <property type="component" value="Chromosome"/>
</dbReference>
<evidence type="ECO:0000256" key="9">
    <source>
        <dbReference type="SAM" id="Phobius"/>
    </source>
</evidence>
<dbReference type="InterPro" id="IPR001905">
    <property type="entry name" value="Ammonium_transpt"/>
</dbReference>
<evidence type="ECO:0000256" key="4">
    <source>
        <dbReference type="ARBA" id="ARBA00022692"/>
    </source>
</evidence>
<name>A0ABY4DDN1_9SPIR</name>
<dbReference type="SMART" id="SM00938">
    <property type="entry name" value="P-II"/>
    <property type="match status" value="1"/>
</dbReference>
<keyword evidence="7" id="KW-0924">Ammonia transport</keyword>
<dbReference type="InterPro" id="IPR002187">
    <property type="entry name" value="N-reg_PII"/>
</dbReference>
<comment type="similarity">
    <text evidence="8">Belongs to the P(II) protein family.</text>
</comment>
<feature type="transmembrane region" description="Helical" evidence="9">
    <location>
        <begin position="6"/>
        <end position="27"/>
    </location>
</feature>
<feature type="transmembrane region" description="Helical" evidence="9">
    <location>
        <begin position="287"/>
        <end position="308"/>
    </location>
</feature>
<comment type="subcellular location">
    <subcellularLocation>
        <location evidence="1">Membrane</location>
        <topology evidence="1">Multi-pass membrane protein</topology>
    </subcellularLocation>
</comment>
<dbReference type="PROSITE" id="PS51343">
    <property type="entry name" value="PII_GLNB_DOM"/>
    <property type="match status" value="1"/>
</dbReference>
<dbReference type="EMBL" id="CP094929">
    <property type="protein sequence ID" value="UOM52353.1"/>
    <property type="molecule type" value="Genomic_DNA"/>
</dbReference>
<evidence type="ECO:0000256" key="2">
    <source>
        <dbReference type="ARBA" id="ARBA00005887"/>
    </source>
</evidence>
<protein>
    <submittedName>
        <fullName evidence="11">Ammonium transporter</fullName>
    </submittedName>
</protein>
<feature type="domain" description="Ammonium transporter AmtB-like" evidence="10">
    <location>
        <begin position="8"/>
        <end position="401"/>
    </location>
</feature>
<dbReference type="PANTHER" id="PTHR11730">
    <property type="entry name" value="AMMONIUM TRANSPORTER"/>
    <property type="match status" value="1"/>
</dbReference>
<keyword evidence="3" id="KW-0813">Transport</keyword>
<keyword evidence="4 9" id="KW-0812">Transmembrane</keyword>
<feature type="transmembrane region" description="Helical" evidence="9">
    <location>
        <begin position="320"/>
        <end position="340"/>
    </location>
</feature>
<keyword evidence="6 9" id="KW-0472">Membrane</keyword>
<dbReference type="RefSeq" id="WP_244774558.1">
    <property type="nucleotide sequence ID" value="NZ_CP094929.1"/>
</dbReference>
<gene>
    <name evidence="11" type="ORF">MUG09_06170</name>
</gene>
<dbReference type="Pfam" id="PF00543">
    <property type="entry name" value="P-II"/>
    <property type="match status" value="1"/>
</dbReference>
<evidence type="ECO:0000259" key="10">
    <source>
        <dbReference type="Pfam" id="PF00909"/>
    </source>
</evidence>
<feature type="transmembrane region" description="Helical" evidence="9">
    <location>
        <begin position="199"/>
        <end position="216"/>
    </location>
</feature>
<organism evidence="11 12">
    <name type="scientific">Sphaerochaeta associata</name>
    <dbReference type="NCBI Taxonomy" id="1129264"/>
    <lineage>
        <taxon>Bacteria</taxon>
        <taxon>Pseudomonadati</taxon>
        <taxon>Spirochaetota</taxon>
        <taxon>Spirochaetia</taxon>
        <taxon>Spirochaetales</taxon>
        <taxon>Sphaerochaetaceae</taxon>
        <taxon>Sphaerochaeta</taxon>
    </lineage>
</organism>
<dbReference type="InterPro" id="IPR011322">
    <property type="entry name" value="N-reg_PII-like_a/b"/>
</dbReference>
<sequence length="562" mass="59639">MYVSVDTLWVLLGTVLVFFMQAGFAMVETGFTRAKNAGNIIMKNLMDFCLGSAAFWIIGFGLMFGLNGGGSALPLVGVPDFFILRDYGSAVPSYAFIMFQTVFCATAATIVSGAMAERTKFVSYCLYSVAISALIYPISGHWIWGGGWLSTLGFHDFAGSTAVHMVGGVAAFWGAKIIGPRIGKYDSNKKAQAIPGHSLTLGALGVFILWFCWFGFNGGSTLSLDSSESQVSAAMIFFNTNLAAAFAAIATMLLTWWRYKKPDVSMTLNGALAGLVAITAGCDAVSPFGSAIIGIISGIVIVFAVEFFEKVAHIDDPVGAISVHGICGALGTLLVGVFAVDGGLFYGGGFAMLGIQALGVGSVMLWVSVTMIGLFLLLKKTVGLRVSHAEEIAGLDLKEHGLCSSYADFMPAVPSVLGTLVTEELAIPVTEVPPVQKPSREAPMTKVVIVSRQSKFNELKEALNAIGVMGMTVTQVMGCGMQKGQKEYYRGVAVSPTLLPKMQLETVVSKVPVRAVIEAAKKALYTGHIGDGKIFVYTVDNVVKVRTGEEGYDALQDEIIPE</sequence>
<feature type="transmembrane region" description="Helical" evidence="9">
    <location>
        <begin position="352"/>
        <end position="378"/>
    </location>
</feature>
<feature type="transmembrane region" description="Helical" evidence="9">
    <location>
        <begin position="93"/>
        <end position="112"/>
    </location>
</feature>
<evidence type="ECO:0000313" key="11">
    <source>
        <dbReference type="EMBL" id="UOM52353.1"/>
    </source>
</evidence>
<feature type="transmembrane region" description="Helical" evidence="9">
    <location>
        <begin position="236"/>
        <end position="257"/>
    </location>
</feature>
<evidence type="ECO:0000313" key="12">
    <source>
        <dbReference type="Proteomes" id="UP000829708"/>
    </source>
</evidence>
<reference evidence="12" key="1">
    <citation type="journal article" date="2024" name="J Bioinform Genom">
        <title>Complete genome sequence of the type strain bacterium Sphaerochaeta associata GLS2t (VKM B-2742)t.</title>
        <authorList>
            <person name="Troshina O.Y."/>
            <person name="Tepeeva A.N."/>
            <person name="Arzamasceva V.O."/>
            <person name="Whitman W.B."/>
            <person name="Varghese N."/>
            <person name="Shapiro N."/>
            <person name="Woyke T."/>
            <person name="Kripides N.C."/>
            <person name="Vasilenko O.V."/>
        </authorList>
    </citation>
    <scope>NUCLEOTIDE SEQUENCE [LARGE SCALE GENOMIC DNA]</scope>
    <source>
        <strain evidence="12">GLS2T</strain>
    </source>
</reference>
<accession>A0ABY4DDN1</accession>
<dbReference type="SUPFAM" id="SSF54913">
    <property type="entry name" value="GlnB-like"/>
    <property type="match status" value="1"/>
</dbReference>
<feature type="transmembrane region" description="Helical" evidence="9">
    <location>
        <begin position="48"/>
        <end position="73"/>
    </location>
</feature>
<dbReference type="PROSITE" id="PS00638">
    <property type="entry name" value="PII_GLNB_CTER"/>
    <property type="match status" value="1"/>
</dbReference>
<keyword evidence="12" id="KW-1185">Reference proteome</keyword>